<dbReference type="InterPro" id="IPR011990">
    <property type="entry name" value="TPR-like_helical_dom_sf"/>
</dbReference>
<gene>
    <name evidence="2" type="ORF">ENX68_03755</name>
</gene>
<dbReference type="InterPro" id="IPR019734">
    <property type="entry name" value="TPR_rpt"/>
</dbReference>
<dbReference type="PROSITE" id="PS50005">
    <property type="entry name" value="TPR"/>
    <property type="match status" value="1"/>
</dbReference>
<dbReference type="EMBL" id="DTOZ01000096">
    <property type="protein sequence ID" value="HGE78100.1"/>
    <property type="molecule type" value="Genomic_DNA"/>
</dbReference>
<proteinExistence type="predicted"/>
<dbReference type="AlphaFoldDB" id="A0A7V3VUL2"/>
<feature type="repeat" description="TPR" evidence="1">
    <location>
        <begin position="59"/>
        <end position="92"/>
    </location>
</feature>
<evidence type="ECO:0000313" key="2">
    <source>
        <dbReference type="EMBL" id="HGE78100.1"/>
    </source>
</evidence>
<dbReference type="SMART" id="SM00028">
    <property type="entry name" value="TPR"/>
    <property type="match status" value="2"/>
</dbReference>
<protein>
    <submittedName>
        <fullName evidence="2">Tetratricopeptide repeat protein</fullName>
    </submittedName>
</protein>
<accession>A0A7V3VUL2</accession>
<keyword evidence="1" id="KW-0802">TPR repeat</keyword>
<dbReference type="SUPFAM" id="SSF48452">
    <property type="entry name" value="TPR-like"/>
    <property type="match status" value="1"/>
</dbReference>
<organism evidence="2">
    <name type="scientific">candidate division WOR-3 bacterium</name>
    <dbReference type="NCBI Taxonomy" id="2052148"/>
    <lineage>
        <taxon>Bacteria</taxon>
        <taxon>Bacteria division WOR-3</taxon>
    </lineage>
</organism>
<sequence length="120" mass="13935">MKNALSILFILGLLRAQELAREDRDLLKWAVAYYQRGEWNEAIKIIEDALPNLEIEERFEAHKYLGMSYARLNNNISAKEHFKILLKLNPKFALNSVDADPLRVKLLNDAKKEIAYESAF</sequence>
<reference evidence="2" key="1">
    <citation type="journal article" date="2020" name="mSystems">
        <title>Genome- and Community-Level Interaction Insights into Carbon Utilization and Element Cycling Functions of Hydrothermarchaeota in Hydrothermal Sediment.</title>
        <authorList>
            <person name="Zhou Z."/>
            <person name="Liu Y."/>
            <person name="Xu W."/>
            <person name="Pan J."/>
            <person name="Luo Z.H."/>
            <person name="Li M."/>
        </authorList>
    </citation>
    <scope>NUCLEOTIDE SEQUENCE [LARGE SCALE GENOMIC DNA]</scope>
    <source>
        <strain evidence="2">SpSt-961</strain>
    </source>
</reference>
<dbReference type="Gene3D" id="1.25.40.10">
    <property type="entry name" value="Tetratricopeptide repeat domain"/>
    <property type="match status" value="1"/>
</dbReference>
<comment type="caution">
    <text evidence="2">The sequence shown here is derived from an EMBL/GenBank/DDBJ whole genome shotgun (WGS) entry which is preliminary data.</text>
</comment>
<name>A0A7V3VUL2_UNCW3</name>
<evidence type="ECO:0000256" key="1">
    <source>
        <dbReference type="PROSITE-ProRule" id="PRU00339"/>
    </source>
</evidence>